<gene>
    <name evidence="7" type="ORF">SAMN05216456_1923</name>
</gene>
<name>A0A1I7NF98_9HYPH</name>
<keyword evidence="8" id="KW-1185">Reference proteome</keyword>
<keyword evidence="4" id="KW-0067">ATP-binding</keyword>
<keyword evidence="2" id="KW-0378">Hydrolase</keyword>
<evidence type="ECO:0000256" key="1">
    <source>
        <dbReference type="ARBA" id="ARBA00022741"/>
    </source>
</evidence>
<proteinExistence type="predicted"/>
<keyword evidence="3 7" id="KW-0347">Helicase</keyword>
<organism evidence="7 8">
    <name type="scientific">Devosia crocina</name>
    <dbReference type="NCBI Taxonomy" id="429728"/>
    <lineage>
        <taxon>Bacteria</taxon>
        <taxon>Pseudomonadati</taxon>
        <taxon>Pseudomonadota</taxon>
        <taxon>Alphaproteobacteria</taxon>
        <taxon>Hyphomicrobiales</taxon>
        <taxon>Devosiaceae</taxon>
        <taxon>Devosia</taxon>
    </lineage>
</organism>
<accession>A0A1I7NF98</accession>
<evidence type="ECO:0000256" key="5">
    <source>
        <dbReference type="SAM" id="MobiDB-lite"/>
    </source>
</evidence>
<dbReference type="InterPro" id="IPR051620">
    <property type="entry name" value="ORF904-like_C"/>
</dbReference>
<evidence type="ECO:0000313" key="7">
    <source>
        <dbReference type="EMBL" id="SFV33216.1"/>
    </source>
</evidence>
<dbReference type="AlphaFoldDB" id="A0A1I7NF98"/>
<feature type="compositionally biased region" description="Basic and acidic residues" evidence="5">
    <location>
        <begin position="32"/>
        <end position="47"/>
    </location>
</feature>
<dbReference type="PROSITE" id="PS51206">
    <property type="entry name" value="SF3_HELICASE_1"/>
    <property type="match status" value="1"/>
</dbReference>
<reference evidence="7 8" key="1">
    <citation type="submission" date="2016-10" db="EMBL/GenBank/DDBJ databases">
        <authorList>
            <person name="de Groot N.N."/>
        </authorList>
    </citation>
    <scope>NUCLEOTIDE SEQUENCE [LARGE SCALE GENOMIC DNA]</scope>
    <source>
        <strain evidence="7 8">IPL20</strain>
    </source>
</reference>
<dbReference type="GO" id="GO:0016787">
    <property type="term" value="F:hydrolase activity"/>
    <property type="evidence" value="ECO:0007669"/>
    <property type="project" value="UniProtKB-KW"/>
</dbReference>
<dbReference type="InterPro" id="IPR045455">
    <property type="entry name" value="NrS-1_pol-like_helicase"/>
</dbReference>
<protein>
    <submittedName>
        <fullName evidence="7">Putative DNA primase/helicase</fullName>
    </submittedName>
</protein>
<dbReference type="Proteomes" id="UP000199074">
    <property type="component" value="Unassembled WGS sequence"/>
</dbReference>
<dbReference type="GO" id="GO:0005524">
    <property type="term" value="F:ATP binding"/>
    <property type="evidence" value="ECO:0007669"/>
    <property type="project" value="UniProtKB-KW"/>
</dbReference>
<dbReference type="OrthoDB" id="9763644at2"/>
<dbReference type="InterPro" id="IPR027417">
    <property type="entry name" value="P-loop_NTPase"/>
</dbReference>
<dbReference type="GO" id="GO:0004386">
    <property type="term" value="F:helicase activity"/>
    <property type="evidence" value="ECO:0007669"/>
    <property type="project" value="UniProtKB-KW"/>
</dbReference>
<feature type="region of interest" description="Disordered" evidence="5">
    <location>
        <begin position="1"/>
        <end position="75"/>
    </location>
</feature>
<evidence type="ECO:0000256" key="3">
    <source>
        <dbReference type="ARBA" id="ARBA00022806"/>
    </source>
</evidence>
<dbReference type="RefSeq" id="WP_092423633.1">
    <property type="nucleotide sequence ID" value="NZ_FPCK01000001.1"/>
</dbReference>
<evidence type="ECO:0000259" key="6">
    <source>
        <dbReference type="PROSITE" id="PS51206"/>
    </source>
</evidence>
<evidence type="ECO:0000256" key="4">
    <source>
        <dbReference type="ARBA" id="ARBA00022840"/>
    </source>
</evidence>
<dbReference type="Pfam" id="PF19263">
    <property type="entry name" value="DUF5906"/>
    <property type="match status" value="1"/>
</dbReference>
<dbReference type="SMART" id="SM00885">
    <property type="entry name" value="D5_N"/>
    <property type="match status" value="1"/>
</dbReference>
<dbReference type="InterPro" id="IPR014015">
    <property type="entry name" value="Helicase_SF3_DNA-vir"/>
</dbReference>
<sequence>MTDTPDDDNPVKKAAQKRTKVTLTVVDGGKGATDKPKRGGRKTKAEAEPLAADPNDPGHDGEDLPDLDADFGNNDNASENERIIIRFCKGLDQNDRDNGRRLVAWFGDSLLYVTGLGWLVWRGSHWLRDEADLEVRLLAQFIVDKIKLEAIELEATDAEKKWIERADAAMRKKGTLTSADENAIKRGVEIRTALSKRRSSRRAFAISSGNASKTKAMIEQAQSLKAMPIERLDADDMLFNIANGTLRFWRELDPDQPEGGARKIGRFEFRPHDRDDLITKMADVEYHAEAECEFFRDGFLGKVQPEARWRTFIQVSTAVALLFGGNDEQKLFYHYGTGANGKSAFFELIGRLAGSYRQIASPETITGDGQRAGQQANPDIARLHNARLVTIEELPKNTPLKEELIKALTGGTKILARFLNKDFFEFMPKFTPMLSGNNKPAISGTDEGIWRRFLFVIWGVKIPEGERMAPTLLAAKLDAERSGVLNWLIEGALLYLTHGLDHFTPPEAKAFAQDYREERDNVGVFAEACIERVEGKKVRAGALFEAYEAWCKANGLRAASQRSFGDRLNDLGYKKERGAYYVYLDVQLKAEPPQTSDAGGPPPRDPDDPGF</sequence>
<dbReference type="InterPro" id="IPR006500">
    <property type="entry name" value="Helicase_put_C_phage/plasmid"/>
</dbReference>
<dbReference type="NCBIfam" id="TIGR01613">
    <property type="entry name" value="primase_Cterm"/>
    <property type="match status" value="1"/>
</dbReference>
<dbReference type="EMBL" id="FPCK01000001">
    <property type="protein sequence ID" value="SFV33216.1"/>
    <property type="molecule type" value="Genomic_DNA"/>
</dbReference>
<dbReference type="Pfam" id="PF03288">
    <property type="entry name" value="Pox_D5"/>
    <property type="match status" value="1"/>
</dbReference>
<dbReference type="InterPro" id="IPR004968">
    <property type="entry name" value="DNA_primase/NTPase_C"/>
</dbReference>
<dbReference type="PANTHER" id="PTHR35372:SF2">
    <property type="entry name" value="SF3 HELICASE DOMAIN-CONTAINING PROTEIN"/>
    <property type="match status" value="1"/>
</dbReference>
<evidence type="ECO:0000313" key="8">
    <source>
        <dbReference type="Proteomes" id="UP000199074"/>
    </source>
</evidence>
<dbReference type="PANTHER" id="PTHR35372">
    <property type="entry name" value="ATP BINDING PROTEIN-RELATED"/>
    <property type="match status" value="1"/>
</dbReference>
<dbReference type="Pfam" id="PF08706">
    <property type="entry name" value="D5_N"/>
    <property type="match status" value="1"/>
</dbReference>
<dbReference type="InterPro" id="IPR014818">
    <property type="entry name" value="Phage/plasmid_primase_P4_C"/>
</dbReference>
<feature type="domain" description="SF3 helicase" evidence="6">
    <location>
        <begin position="308"/>
        <end position="471"/>
    </location>
</feature>
<evidence type="ECO:0000256" key="2">
    <source>
        <dbReference type="ARBA" id="ARBA00022801"/>
    </source>
</evidence>
<keyword evidence="1" id="KW-0547">Nucleotide-binding</keyword>
<dbReference type="SUPFAM" id="SSF52540">
    <property type="entry name" value="P-loop containing nucleoside triphosphate hydrolases"/>
    <property type="match status" value="1"/>
</dbReference>
<dbReference type="STRING" id="429728.SAMN05216456_1923"/>
<feature type="region of interest" description="Disordered" evidence="5">
    <location>
        <begin position="591"/>
        <end position="611"/>
    </location>
</feature>
<dbReference type="Gene3D" id="3.40.50.300">
    <property type="entry name" value="P-loop containing nucleotide triphosphate hydrolases"/>
    <property type="match status" value="1"/>
</dbReference>